<comment type="similarity">
    <text evidence="2 12">Belongs to the glycosyl hydrolase 1 family.</text>
</comment>
<dbReference type="PANTHER" id="PTHR10353:SF36">
    <property type="entry name" value="LP05116P"/>
    <property type="match status" value="1"/>
</dbReference>
<evidence type="ECO:0000256" key="5">
    <source>
        <dbReference type="ARBA" id="ARBA00023001"/>
    </source>
</evidence>
<dbReference type="RefSeq" id="WP_199469910.1">
    <property type="nucleotide sequence ID" value="NZ_JAEMNX010000026.1"/>
</dbReference>
<dbReference type="InterPro" id="IPR017736">
    <property type="entry name" value="Glyco_hydro_1_beta-glucosidase"/>
</dbReference>
<dbReference type="InterPro" id="IPR033132">
    <property type="entry name" value="GH_1_N_CS"/>
</dbReference>
<dbReference type="Pfam" id="PF00232">
    <property type="entry name" value="Glyco_hydro_1"/>
    <property type="match status" value="1"/>
</dbReference>
<feature type="binding site" evidence="10">
    <location>
        <position position="126"/>
    </location>
    <ligand>
        <name>substrate</name>
    </ligand>
</feature>
<dbReference type="InterPro" id="IPR017853">
    <property type="entry name" value="GH"/>
</dbReference>
<feature type="active site" description="Nucleophile" evidence="9 11">
    <location>
        <position position="355"/>
    </location>
</feature>
<feature type="active site" description="Proton donor" evidence="9">
    <location>
        <position position="171"/>
    </location>
</feature>
<keyword evidence="7 12" id="KW-0326">Glycosidase</keyword>
<accession>A0A934JWG4</accession>
<feature type="binding site" evidence="10">
    <location>
        <position position="26"/>
    </location>
    <ligand>
        <name>substrate</name>
    </ligand>
</feature>
<evidence type="ECO:0000313" key="13">
    <source>
        <dbReference type="EMBL" id="MBJ7539507.1"/>
    </source>
</evidence>
<feature type="binding site" evidence="10">
    <location>
        <begin position="408"/>
        <end position="409"/>
    </location>
    <ligand>
        <name>substrate</name>
    </ligand>
</feature>
<evidence type="ECO:0000256" key="4">
    <source>
        <dbReference type="ARBA" id="ARBA00022801"/>
    </source>
</evidence>
<evidence type="ECO:0000256" key="8">
    <source>
        <dbReference type="ARBA" id="ARBA00023326"/>
    </source>
</evidence>
<dbReference type="SUPFAM" id="SSF51445">
    <property type="entry name" value="(Trans)glycosidases"/>
    <property type="match status" value="1"/>
</dbReference>
<keyword evidence="14" id="KW-1185">Reference proteome</keyword>
<dbReference type="Gene3D" id="3.20.20.80">
    <property type="entry name" value="Glycosidases"/>
    <property type="match status" value="1"/>
</dbReference>
<keyword evidence="4 12" id="KW-0378">Hydrolase</keyword>
<dbReference type="EC" id="3.2.1.21" evidence="3 12"/>
<dbReference type="InterPro" id="IPR001360">
    <property type="entry name" value="Glyco_hydro_1"/>
</dbReference>
<evidence type="ECO:0000256" key="10">
    <source>
        <dbReference type="PIRSR" id="PIRSR617736-2"/>
    </source>
</evidence>
<evidence type="ECO:0000256" key="11">
    <source>
        <dbReference type="PROSITE-ProRule" id="PRU10055"/>
    </source>
</evidence>
<dbReference type="PRINTS" id="PR00131">
    <property type="entry name" value="GLHYDRLASE1"/>
</dbReference>
<dbReference type="NCBIfam" id="TIGR03356">
    <property type="entry name" value="BGL"/>
    <property type="match status" value="1"/>
</dbReference>
<feature type="binding site" evidence="10">
    <location>
        <position position="299"/>
    </location>
    <ligand>
        <name>substrate</name>
    </ligand>
</feature>
<dbReference type="PROSITE" id="PS00653">
    <property type="entry name" value="GLYCOSYL_HYDROL_F1_2"/>
    <property type="match status" value="1"/>
</dbReference>
<organism evidence="13 14">
    <name type="scientific">Marinomonas transparens</name>
    <dbReference type="NCBI Taxonomy" id="2795388"/>
    <lineage>
        <taxon>Bacteria</taxon>
        <taxon>Pseudomonadati</taxon>
        <taxon>Pseudomonadota</taxon>
        <taxon>Gammaproteobacteria</taxon>
        <taxon>Oceanospirillales</taxon>
        <taxon>Oceanospirillaceae</taxon>
        <taxon>Marinomonas</taxon>
    </lineage>
</organism>
<dbReference type="PROSITE" id="PS00572">
    <property type="entry name" value="GLYCOSYL_HYDROL_F1_1"/>
    <property type="match status" value="1"/>
</dbReference>
<dbReference type="GO" id="GO:0008422">
    <property type="term" value="F:beta-glucosidase activity"/>
    <property type="evidence" value="ECO:0007669"/>
    <property type="project" value="UniProtKB-EC"/>
</dbReference>
<keyword evidence="6" id="KW-0119">Carbohydrate metabolism</keyword>
<protein>
    <recommendedName>
        <fullName evidence="3 12">Beta-glucosidase</fullName>
        <ecNumber evidence="3 12">3.2.1.21</ecNumber>
    </recommendedName>
</protein>
<dbReference type="AlphaFoldDB" id="A0A934JWG4"/>
<name>A0A934JWG4_9GAMM</name>
<dbReference type="Proteomes" id="UP000628710">
    <property type="component" value="Unassembled WGS sequence"/>
</dbReference>
<keyword evidence="8" id="KW-0624">Polysaccharide degradation</keyword>
<feature type="binding site" evidence="10">
    <location>
        <position position="170"/>
    </location>
    <ligand>
        <name>substrate</name>
    </ligand>
</feature>
<comment type="caution">
    <text evidence="13">The sequence shown here is derived from an EMBL/GenBank/DDBJ whole genome shotgun (WGS) entry which is preliminary data.</text>
</comment>
<feature type="binding site" evidence="10">
    <location>
        <position position="401"/>
    </location>
    <ligand>
        <name>substrate</name>
    </ligand>
</feature>
<evidence type="ECO:0000256" key="12">
    <source>
        <dbReference type="RuleBase" id="RU361175"/>
    </source>
</evidence>
<dbReference type="GO" id="GO:0030245">
    <property type="term" value="P:cellulose catabolic process"/>
    <property type="evidence" value="ECO:0007669"/>
    <property type="project" value="UniProtKB-KW"/>
</dbReference>
<gene>
    <name evidence="13" type="ORF">I8J31_17645</name>
</gene>
<dbReference type="PANTHER" id="PTHR10353">
    <property type="entry name" value="GLYCOSYL HYDROLASE"/>
    <property type="match status" value="1"/>
</dbReference>
<evidence type="ECO:0000256" key="3">
    <source>
        <dbReference type="ARBA" id="ARBA00012744"/>
    </source>
</evidence>
<dbReference type="InterPro" id="IPR018120">
    <property type="entry name" value="Glyco_hydro_1_AS"/>
</dbReference>
<evidence type="ECO:0000256" key="6">
    <source>
        <dbReference type="ARBA" id="ARBA00023277"/>
    </source>
</evidence>
<evidence type="ECO:0000256" key="9">
    <source>
        <dbReference type="PIRSR" id="PIRSR617736-1"/>
    </source>
</evidence>
<dbReference type="EMBL" id="JAEMNX010000026">
    <property type="protein sequence ID" value="MBJ7539507.1"/>
    <property type="molecule type" value="Genomic_DNA"/>
</dbReference>
<dbReference type="FunFam" id="3.20.20.80:FF:000004">
    <property type="entry name" value="Beta-glucosidase 6-phospho-beta-glucosidase"/>
    <property type="match status" value="1"/>
</dbReference>
<evidence type="ECO:0000256" key="7">
    <source>
        <dbReference type="ARBA" id="ARBA00023295"/>
    </source>
</evidence>
<reference evidence="13" key="1">
    <citation type="submission" date="2020-12" db="EMBL/GenBank/DDBJ databases">
        <title>Marinomonas arctica sp. nov., a psychrotolerant bacterium isolated from the Arctic.</title>
        <authorList>
            <person name="Zhang Y."/>
        </authorList>
    </citation>
    <scope>NUCLEOTIDE SEQUENCE</scope>
    <source>
        <strain evidence="13">C1424</strain>
    </source>
</reference>
<evidence type="ECO:0000256" key="1">
    <source>
        <dbReference type="ARBA" id="ARBA00000448"/>
    </source>
</evidence>
<evidence type="ECO:0000313" key="14">
    <source>
        <dbReference type="Proteomes" id="UP000628710"/>
    </source>
</evidence>
<evidence type="ECO:0000256" key="2">
    <source>
        <dbReference type="ARBA" id="ARBA00010838"/>
    </source>
</evidence>
<keyword evidence="5" id="KW-0136">Cellulose degradation</keyword>
<comment type="catalytic activity">
    <reaction evidence="1 12">
        <text>Hydrolysis of terminal, non-reducing beta-D-glucosyl residues with release of beta-D-glucose.</text>
        <dbReference type="EC" id="3.2.1.21"/>
    </reaction>
</comment>
<sequence length="456" mass="51732">MSIKLPSNSEMLSPDFTFGVATAAFQIEGANTADNRLPCIWDTFCATPNKVKNADNGAIACDHYHLWEQDVELIKNLGVDAYRLSIAWPRVMDEKGEPNQAGLNFYQNLLKKLKAEGLKVFVTLYHWDLPQHLEDKGGWLNRETAYLFKAYTDLVTKELGEWVDSWATFNEPFCAAILGYELGIHAPGLAKPKYGRQAAHHILLAHGLALPVIRANTPQAKVGIVLNMNQSYAASEKTEDQFACLIRETLDNQFFIEPLMKGQYPQILKDVAPQYLPTILPGDMAIISQPLDFLGMNYYTCNHNAYEPQNLFKDVKNTSPVEYTDIGWEIAPHAFEELLVNLHKQYELPPIYITENGAACADEITNGEIDDNQRVRYLNSHINAVNNAIEAGVDIRGYFAWSLMDNFEWAEGYSKRFGLTYVDYTTQERSIKRSGYAYRELLNSRKNQFRTQKASS</sequence>
<proteinExistence type="inferred from homology"/>